<dbReference type="PANTHER" id="PTHR37943:SF1">
    <property type="entry name" value="PROTEIN VES"/>
    <property type="match status" value="1"/>
</dbReference>
<comment type="caution">
    <text evidence="1">The sequence shown here is derived from an EMBL/GenBank/DDBJ whole genome shotgun (WGS) entry which is preliminary data.</text>
</comment>
<dbReference type="InterPro" id="IPR010282">
    <property type="entry name" value="Uncharacterised_HutD/Ves"/>
</dbReference>
<protein>
    <submittedName>
        <fullName evidence="1">HutD family protein</fullName>
    </submittedName>
</protein>
<dbReference type="EMBL" id="JAYGJQ010000001">
    <property type="protein sequence ID" value="MEA9355127.1"/>
    <property type="molecule type" value="Genomic_DNA"/>
</dbReference>
<gene>
    <name evidence="1" type="ORF">SHI21_02895</name>
</gene>
<proteinExistence type="predicted"/>
<dbReference type="InterPro" id="IPR011051">
    <property type="entry name" value="RmlC_Cupin_sf"/>
</dbReference>
<evidence type="ECO:0000313" key="1">
    <source>
        <dbReference type="EMBL" id="MEA9355127.1"/>
    </source>
</evidence>
<evidence type="ECO:0000313" key="2">
    <source>
        <dbReference type="Proteomes" id="UP001302274"/>
    </source>
</evidence>
<organism evidence="1 2">
    <name type="scientific">Bacteriovorax antarcticus</name>
    <dbReference type="NCBI Taxonomy" id="3088717"/>
    <lineage>
        <taxon>Bacteria</taxon>
        <taxon>Pseudomonadati</taxon>
        <taxon>Bdellovibrionota</taxon>
        <taxon>Bacteriovoracia</taxon>
        <taxon>Bacteriovoracales</taxon>
        <taxon>Bacteriovoracaceae</taxon>
        <taxon>Bacteriovorax</taxon>
    </lineage>
</organism>
<sequence>MLTLTKKDFLEMPWKNGGGVTTELFRIPAGESFLFRISCASVNSDGPFSSFPNIDRILMLIKGNGFHLEGLNTTLTDDQTPIYFQGETPVNCTLVNGPCRDFNVMTDRSYAKSLISVVKLSQNESIILKAECDFRFIYDKDAEKLYKLDLGEQCTILEDYEKSLIVVDVTKL</sequence>
<dbReference type="Gene3D" id="2.60.120.10">
    <property type="entry name" value="Jelly Rolls"/>
    <property type="match status" value="1"/>
</dbReference>
<keyword evidence="2" id="KW-1185">Reference proteome</keyword>
<dbReference type="SUPFAM" id="SSF51182">
    <property type="entry name" value="RmlC-like cupins"/>
    <property type="match status" value="1"/>
</dbReference>
<dbReference type="PANTHER" id="PTHR37943">
    <property type="entry name" value="PROTEIN VES"/>
    <property type="match status" value="1"/>
</dbReference>
<dbReference type="Pfam" id="PF05962">
    <property type="entry name" value="HutD"/>
    <property type="match status" value="1"/>
</dbReference>
<accession>A0ABU5VR82</accession>
<name>A0ABU5VR82_9BACT</name>
<dbReference type="InterPro" id="IPR014710">
    <property type="entry name" value="RmlC-like_jellyroll"/>
</dbReference>
<dbReference type="CDD" id="cd20293">
    <property type="entry name" value="cupin_HutD_N"/>
    <property type="match status" value="1"/>
</dbReference>
<reference evidence="1 2" key="1">
    <citation type="submission" date="2023-11" db="EMBL/GenBank/DDBJ databases">
        <title>A Novel Polar Bacteriovorax (B. antarcticus) Isolated from the Biocrust in Antarctica.</title>
        <authorList>
            <person name="Mun W."/>
            <person name="Choi S.Y."/>
            <person name="Mitchell R.J."/>
        </authorList>
    </citation>
    <scope>NUCLEOTIDE SEQUENCE [LARGE SCALE GENOMIC DNA]</scope>
    <source>
        <strain evidence="1 2">PP10</strain>
    </source>
</reference>
<dbReference type="Proteomes" id="UP001302274">
    <property type="component" value="Unassembled WGS sequence"/>
</dbReference>
<dbReference type="RefSeq" id="WP_323576256.1">
    <property type="nucleotide sequence ID" value="NZ_JAYGJQ010000001.1"/>
</dbReference>